<accession>A0ABS9BDG1</accession>
<evidence type="ECO:0000313" key="1">
    <source>
        <dbReference type="EMBL" id="MCF1713521.1"/>
    </source>
</evidence>
<dbReference type="InterPro" id="IPR058512">
    <property type="entry name" value="DUF8199"/>
</dbReference>
<dbReference type="RefSeq" id="WP_234864051.1">
    <property type="nucleotide sequence ID" value="NZ_JAKEVY010000001.1"/>
</dbReference>
<name>A0ABS9BDG1_9BACT</name>
<organism evidence="1 2">
    <name type="scientific">Flavihumibacter fluminis</name>
    <dbReference type="NCBI Taxonomy" id="2909236"/>
    <lineage>
        <taxon>Bacteria</taxon>
        <taxon>Pseudomonadati</taxon>
        <taxon>Bacteroidota</taxon>
        <taxon>Chitinophagia</taxon>
        <taxon>Chitinophagales</taxon>
        <taxon>Chitinophagaceae</taxon>
        <taxon>Flavihumibacter</taxon>
    </lineage>
</organism>
<dbReference type="Proteomes" id="UP001200145">
    <property type="component" value="Unassembled WGS sequence"/>
</dbReference>
<evidence type="ECO:0000313" key="2">
    <source>
        <dbReference type="Proteomes" id="UP001200145"/>
    </source>
</evidence>
<protein>
    <submittedName>
        <fullName evidence="1">Uncharacterized protein</fullName>
    </submittedName>
</protein>
<proteinExistence type="predicted"/>
<keyword evidence="2" id="KW-1185">Reference proteome</keyword>
<dbReference type="EMBL" id="JAKEVY010000001">
    <property type="protein sequence ID" value="MCF1713521.1"/>
    <property type="molecule type" value="Genomic_DNA"/>
</dbReference>
<dbReference type="NCBIfam" id="NF047658">
    <property type="entry name" value="HYC_CC_PP"/>
    <property type="match status" value="1"/>
</dbReference>
<dbReference type="Pfam" id="PF26622">
    <property type="entry name" value="DUF8199"/>
    <property type="match status" value="1"/>
</dbReference>
<dbReference type="InterPro" id="IPR058060">
    <property type="entry name" value="HYC_CC_PP"/>
</dbReference>
<reference evidence="1 2" key="1">
    <citation type="submission" date="2022-01" db="EMBL/GenBank/DDBJ databases">
        <title>Flavihumibacter sp. nov., isolated from sediment of a river.</title>
        <authorList>
            <person name="Liu H."/>
        </authorList>
    </citation>
    <scope>NUCLEOTIDE SEQUENCE [LARGE SCALE GENOMIC DNA]</scope>
    <source>
        <strain evidence="1 2">RY-1</strain>
    </source>
</reference>
<sequence>MKKLLTISLAFLYLLVSSGLLVEIHHCMGRIADASLHVFSHEKKEGTCGKCGMPKTEEFAHCCKDEVKLVKVDDDQKAAGIYYQLEAPVATLNPAPWQEWLHPETDLITVVLPPAHGPPIGEHPGFQSLYCIFRI</sequence>
<gene>
    <name evidence="1" type="ORF">L0U88_02620</name>
</gene>
<comment type="caution">
    <text evidence="1">The sequence shown here is derived from an EMBL/GenBank/DDBJ whole genome shotgun (WGS) entry which is preliminary data.</text>
</comment>